<name>A0AAG5DJG6_ANOAO</name>
<sequence>MRLLKRWPKSWTSTWTIRSCTRRPAKSRPRSAGTRCARTSRRRTKTKHSRGESVLDGYGCPRAANPGKPGHRQRALVFGGPSPHPRHSYPTLLLLLLMRMAAYGACCCNMHRIAFGGHLTIIAN</sequence>
<proteinExistence type="predicted"/>
<protein>
    <submittedName>
        <fullName evidence="2">Uncharacterized protein</fullName>
    </submittedName>
</protein>
<evidence type="ECO:0000313" key="2">
    <source>
        <dbReference type="EnsemblMetazoa" id="ENSAATROPP011160"/>
    </source>
</evidence>
<feature type="region of interest" description="Disordered" evidence="1">
    <location>
        <begin position="22"/>
        <end position="83"/>
    </location>
</feature>
<keyword evidence="3" id="KW-1185">Reference proteome</keyword>
<evidence type="ECO:0000256" key="1">
    <source>
        <dbReference type="SAM" id="MobiDB-lite"/>
    </source>
</evidence>
<feature type="compositionally biased region" description="Basic residues" evidence="1">
    <location>
        <begin position="38"/>
        <end position="48"/>
    </location>
</feature>
<accession>A0AAG5DJG6</accession>
<reference evidence="2" key="1">
    <citation type="submission" date="2024-04" db="UniProtKB">
        <authorList>
            <consortium name="EnsemblMetazoa"/>
        </authorList>
    </citation>
    <scope>IDENTIFICATION</scope>
    <source>
        <strain evidence="2">EBRO</strain>
    </source>
</reference>
<dbReference type="EnsemblMetazoa" id="ENSAATROPT012301">
    <property type="protein sequence ID" value="ENSAATROPP011160"/>
    <property type="gene ID" value="ENSAATROPG010008"/>
</dbReference>
<organism evidence="2 3">
    <name type="scientific">Anopheles atroparvus</name>
    <name type="common">European mosquito</name>
    <dbReference type="NCBI Taxonomy" id="41427"/>
    <lineage>
        <taxon>Eukaryota</taxon>
        <taxon>Metazoa</taxon>
        <taxon>Ecdysozoa</taxon>
        <taxon>Arthropoda</taxon>
        <taxon>Hexapoda</taxon>
        <taxon>Insecta</taxon>
        <taxon>Pterygota</taxon>
        <taxon>Neoptera</taxon>
        <taxon>Endopterygota</taxon>
        <taxon>Diptera</taxon>
        <taxon>Nematocera</taxon>
        <taxon>Culicoidea</taxon>
        <taxon>Culicidae</taxon>
        <taxon>Anophelinae</taxon>
        <taxon>Anopheles</taxon>
    </lineage>
</organism>
<dbReference type="Proteomes" id="UP000075880">
    <property type="component" value="Unassembled WGS sequence"/>
</dbReference>
<evidence type="ECO:0000313" key="3">
    <source>
        <dbReference type="Proteomes" id="UP000075880"/>
    </source>
</evidence>
<dbReference type="AlphaFoldDB" id="A0AAG5DJG6"/>